<evidence type="ECO:0000256" key="3">
    <source>
        <dbReference type="ARBA" id="ARBA00022679"/>
    </source>
</evidence>
<dbReference type="PANTHER" id="PTHR10629">
    <property type="entry name" value="CYTOSINE-SPECIFIC METHYLTRANSFERASE"/>
    <property type="match status" value="1"/>
</dbReference>
<evidence type="ECO:0000256" key="1">
    <source>
        <dbReference type="ARBA" id="ARBA00011975"/>
    </source>
</evidence>
<reference evidence="9" key="1">
    <citation type="submission" date="2016-10" db="EMBL/GenBank/DDBJ databases">
        <authorList>
            <person name="Varghese N."/>
            <person name="Submissions S."/>
        </authorList>
    </citation>
    <scope>NUCLEOTIDE SEQUENCE [LARGE SCALE GENOMIC DNA]</scope>
    <source>
        <strain evidence="9">DSM 173</strain>
    </source>
</reference>
<evidence type="ECO:0000256" key="6">
    <source>
        <dbReference type="ARBA" id="ARBA00047422"/>
    </source>
</evidence>
<dbReference type="PROSITE" id="PS51679">
    <property type="entry name" value="SAM_MT_C5"/>
    <property type="match status" value="1"/>
</dbReference>
<keyword evidence="4 7" id="KW-0949">S-adenosyl-L-methionine</keyword>
<comment type="similarity">
    <text evidence="7">Belongs to the class I-like SAM-binding methyltransferase superfamily. C5-methyltransferase family.</text>
</comment>
<dbReference type="GO" id="GO:0009307">
    <property type="term" value="P:DNA restriction-modification system"/>
    <property type="evidence" value="ECO:0007669"/>
    <property type="project" value="UniProtKB-KW"/>
</dbReference>
<dbReference type="PRINTS" id="PR00105">
    <property type="entry name" value="C5METTRFRASE"/>
</dbReference>
<evidence type="ECO:0000256" key="2">
    <source>
        <dbReference type="ARBA" id="ARBA00022603"/>
    </source>
</evidence>
<dbReference type="EMBL" id="FNOW01000017">
    <property type="protein sequence ID" value="SDX87007.1"/>
    <property type="molecule type" value="Genomic_DNA"/>
</dbReference>
<dbReference type="PROSITE" id="PS00095">
    <property type="entry name" value="C5_MTASE_2"/>
    <property type="match status" value="1"/>
</dbReference>
<dbReference type="InterPro" id="IPR001525">
    <property type="entry name" value="C5_MeTfrase"/>
</dbReference>
<dbReference type="Gene3D" id="3.90.120.10">
    <property type="entry name" value="DNA Methylase, subunit A, domain 2"/>
    <property type="match status" value="1"/>
</dbReference>
<name>A0A1H3F827_ALLWA</name>
<evidence type="ECO:0000313" key="8">
    <source>
        <dbReference type="EMBL" id="SDX87007.1"/>
    </source>
</evidence>
<comment type="catalytic activity">
    <reaction evidence="6">
        <text>a 2'-deoxycytidine in DNA + S-adenosyl-L-methionine = a 5-methyl-2'-deoxycytidine in DNA + S-adenosyl-L-homocysteine + H(+)</text>
        <dbReference type="Rhea" id="RHEA:13681"/>
        <dbReference type="Rhea" id="RHEA-COMP:11369"/>
        <dbReference type="Rhea" id="RHEA-COMP:11370"/>
        <dbReference type="ChEBI" id="CHEBI:15378"/>
        <dbReference type="ChEBI" id="CHEBI:57856"/>
        <dbReference type="ChEBI" id="CHEBI:59789"/>
        <dbReference type="ChEBI" id="CHEBI:85452"/>
        <dbReference type="ChEBI" id="CHEBI:85454"/>
        <dbReference type="EC" id="2.1.1.37"/>
    </reaction>
</comment>
<accession>A0A1H3F827</accession>
<dbReference type="InterPro" id="IPR029063">
    <property type="entry name" value="SAM-dependent_MTases_sf"/>
</dbReference>
<dbReference type="GO" id="GO:0032259">
    <property type="term" value="P:methylation"/>
    <property type="evidence" value="ECO:0007669"/>
    <property type="project" value="UniProtKB-KW"/>
</dbReference>
<evidence type="ECO:0000256" key="7">
    <source>
        <dbReference type="PROSITE-ProRule" id="PRU01016"/>
    </source>
</evidence>
<keyword evidence="2 7" id="KW-0489">Methyltransferase</keyword>
<dbReference type="Gene3D" id="3.40.50.150">
    <property type="entry name" value="Vaccinia Virus protein VP39"/>
    <property type="match status" value="1"/>
</dbReference>
<dbReference type="AlphaFoldDB" id="A0A1H3F827"/>
<gene>
    <name evidence="8" type="ORF">SAMN05421644_1172</name>
</gene>
<keyword evidence="9" id="KW-1185">Reference proteome</keyword>
<dbReference type="PANTHER" id="PTHR10629:SF52">
    <property type="entry name" value="DNA (CYTOSINE-5)-METHYLTRANSFERASE 1"/>
    <property type="match status" value="1"/>
</dbReference>
<dbReference type="GO" id="GO:0003886">
    <property type="term" value="F:DNA (cytosine-5-)-methyltransferase activity"/>
    <property type="evidence" value="ECO:0007669"/>
    <property type="project" value="UniProtKB-EC"/>
</dbReference>
<evidence type="ECO:0000256" key="4">
    <source>
        <dbReference type="ARBA" id="ARBA00022691"/>
    </source>
</evidence>
<keyword evidence="3 7" id="KW-0808">Transferase</keyword>
<protein>
    <recommendedName>
        <fullName evidence="1">DNA (cytosine-5-)-methyltransferase</fullName>
        <ecNumber evidence="1">2.1.1.37</ecNumber>
    </recommendedName>
</protein>
<sequence length="448" mass="51363">MRLNLISLFAGAGGLDLGLEFAGFKTLVANELAPEACETLRKNQLLSSLSGKGLEKFIEDASKQRCFMQLNQTELKMFFSRLQDNRIPCLQEAKILEGDIRSISSDVFKKAAKNEEIFVIAGGPPCQPFSKAGKRKTFDCSKNGDLFYEFVRIVRDLKPRWFIFENVKGLEFTKTDVVYSICKNCNTKAIADFRLRQNWDCENFRSFPCSKCGNKNTHLEVINESGGSLKIIESEFKKVGYMCFARTLNAADFGAPQIRERLFIVGSRDGKNFEWPQPTHQSLNENTHAVQQDFFIEKFLPPWRTMREVLWSQGHWHYKNYNHDTAVLWVKNVVRPHDEPVTWSLDRPSPTIGAHQGAKLAFAPHGVPKEQIFRQQWHTLGRRQGDTPPVFVEHQYLSDEELLKLQTFPRWWYLHGTRMQRVFQIGNAVPPVLAKVIGEAIKKADSTA</sequence>
<dbReference type="EC" id="2.1.1.37" evidence="1"/>
<dbReference type="OrthoDB" id="9813719at2"/>
<dbReference type="RefSeq" id="WP_091333358.1">
    <property type="nucleotide sequence ID" value="NZ_FNOW01000017.1"/>
</dbReference>
<dbReference type="InterPro" id="IPR031303">
    <property type="entry name" value="C5_meth_CS"/>
</dbReference>
<evidence type="ECO:0000256" key="5">
    <source>
        <dbReference type="ARBA" id="ARBA00022747"/>
    </source>
</evidence>
<dbReference type="STRING" id="61595.SAMN05421644_1172"/>
<dbReference type="SUPFAM" id="SSF53335">
    <property type="entry name" value="S-adenosyl-L-methionine-dependent methyltransferases"/>
    <property type="match status" value="1"/>
</dbReference>
<organism evidence="8 9">
    <name type="scientific">Allochromatium warmingii</name>
    <name type="common">Chromatium warmingii</name>
    <dbReference type="NCBI Taxonomy" id="61595"/>
    <lineage>
        <taxon>Bacteria</taxon>
        <taxon>Pseudomonadati</taxon>
        <taxon>Pseudomonadota</taxon>
        <taxon>Gammaproteobacteria</taxon>
        <taxon>Chromatiales</taxon>
        <taxon>Chromatiaceae</taxon>
        <taxon>Allochromatium</taxon>
    </lineage>
</organism>
<dbReference type="InterPro" id="IPR050390">
    <property type="entry name" value="C5-Methyltransferase"/>
</dbReference>
<dbReference type="Proteomes" id="UP000198672">
    <property type="component" value="Unassembled WGS sequence"/>
</dbReference>
<keyword evidence="5" id="KW-0680">Restriction system</keyword>
<feature type="active site" evidence="7">
    <location>
        <position position="126"/>
    </location>
</feature>
<proteinExistence type="inferred from homology"/>
<dbReference type="Pfam" id="PF00145">
    <property type="entry name" value="DNA_methylase"/>
    <property type="match status" value="3"/>
</dbReference>
<evidence type="ECO:0000313" key="9">
    <source>
        <dbReference type="Proteomes" id="UP000198672"/>
    </source>
</evidence>